<accession>A0A7W2M2X8</accession>
<keyword evidence="1" id="KW-0812">Transmembrane</keyword>
<feature type="transmembrane region" description="Helical" evidence="1">
    <location>
        <begin position="40"/>
        <end position="60"/>
    </location>
</feature>
<protein>
    <submittedName>
        <fullName evidence="2">Uncharacterized protein</fullName>
    </submittedName>
</protein>
<dbReference type="RefSeq" id="WP_182202223.1">
    <property type="nucleotide sequence ID" value="NZ_JACGLT010000001.1"/>
</dbReference>
<sequence length="305" mass="34210">MNKSKFSLADVISVLTAVAFGFVCFLGFNFSTLGDTKTSVIFAVIITLLLAGFAYLAKWLKGVEGNFNNSRIAEITVIVLFTGLTAFFTYSPFSHYFTVTDRKVQIQNQLSENITQAQNMFSKYENYADIRMKLYQRTLESNVNLGTDLEKLGIEKEGVSFDTQINNKMQTIHSDLFPTNYSNTISRNGVKEVAKNWLADGEEKAKGWKPIGIVEVVNDIDAKSTGWRNGLVSFSTIRENGEVAEDFNYDLSFPDLKAKFTTLGKPTPLSIVLAILAWALMLLSWFITKRSSKVFGRLAPYEVEL</sequence>
<evidence type="ECO:0000313" key="2">
    <source>
        <dbReference type="EMBL" id="MBA6151521.1"/>
    </source>
</evidence>
<comment type="caution">
    <text evidence="2">The sequence shown here is derived from an EMBL/GenBank/DDBJ whole genome shotgun (WGS) entry which is preliminary data.</text>
</comment>
<keyword evidence="1" id="KW-1133">Transmembrane helix</keyword>
<keyword evidence="3" id="KW-1185">Reference proteome</keyword>
<dbReference type="EMBL" id="JACGLT010000001">
    <property type="protein sequence ID" value="MBA6151521.1"/>
    <property type="molecule type" value="Genomic_DNA"/>
</dbReference>
<dbReference type="Proteomes" id="UP000541857">
    <property type="component" value="Unassembled WGS sequence"/>
</dbReference>
<organism evidence="2 3">
    <name type="scientific">Gelidibacter maritimus</name>
    <dbReference type="NCBI Taxonomy" id="2761487"/>
    <lineage>
        <taxon>Bacteria</taxon>
        <taxon>Pseudomonadati</taxon>
        <taxon>Bacteroidota</taxon>
        <taxon>Flavobacteriia</taxon>
        <taxon>Flavobacteriales</taxon>
        <taxon>Flavobacteriaceae</taxon>
        <taxon>Gelidibacter</taxon>
    </lineage>
</organism>
<dbReference type="AlphaFoldDB" id="A0A7W2M2X8"/>
<evidence type="ECO:0000256" key="1">
    <source>
        <dbReference type="SAM" id="Phobius"/>
    </source>
</evidence>
<feature type="transmembrane region" description="Helical" evidence="1">
    <location>
        <begin position="7"/>
        <end position="28"/>
    </location>
</feature>
<feature type="transmembrane region" description="Helical" evidence="1">
    <location>
        <begin position="269"/>
        <end position="288"/>
    </location>
</feature>
<reference evidence="2 3" key="1">
    <citation type="submission" date="2020-07" db="EMBL/GenBank/DDBJ databases">
        <title>Bacterium isolated from marine sediment.</title>
        <authorList>
            <person name="Shang D."/>
        </authorList>
    </citation>
    <scope>NUCLEOTIDE SEQUENCE [LARGE SCALE GENOMIC DNA]</scope>
    <source>
        <strain evidence="2 3">F6074</strain>
    </source>
</reference>
<gene>
    <name evidence="2" type="ORF">H3Z82_02145</name>
</gene>
<name>A0A7W2M2X8_9FLAO</name>
<keyword evidence="1" id="KW-0472">Membrane</keyword>
<feature type="transmembrane region" description="Helical" evidence="1">
    <location>
        <begin position="72"/>
        <end position="93"/>
    </location>
</feature>
<proteinExistence type="predicted"/>
<evidence type="ECO:0000313" key="3">
    <source>
        <dbReference type="Proteomes" id="UP000541857"/>
    </source>
</evidence>